<dbReference type="STRING" id="1121301.SAMN02745912_03459"/>
<dbReference type="Gene3D" id="4.10.410.40">
    <property type="match status" value="1"/>
</dbReference>
<gene>
    <name evidence="1" type="ORF">SAMN02745912_03459</name>
</gene>
<name>A0A1M6SWC9_PARC5</name>
<accession>A0A1M6SWC9</accession>
<dbReference type="EMBL" id="FRAG01000072">
    <property type="protein sequence ID" value="SHK48969.1"/>
    <property type="molecule type" value="Genomic_DNA"/>
</dbReference>
<dbReference type="RefSeq" id="WP_073152944.1">
    <property type="nucleotide sequence ID" value="NZ_FRAG01000072.1"/>
</dbReference>
<dbReference type="Proteomes" id="UP000184465">
    <property type="component" value="Unassembled WGS sequence"/>
</dbReference>
<dbReference type="OrthoDB" id="3194804at2"/>
<dbReference type="NCBIfam" id="TIGR02126">
    <property type="entry name" value="phgtail_TP901_1"/>
    <property type="match status" value="1"/>
</dbReference>
<organism evidence="1 2">
    <name type="scientific">Paramaledivibacter caminithermalis (strain DSM 15212 / CIP 107654 / DViRD3)</name>
    <name type="common">Clostridium caminithermale</name>
    <dbReference type="NCBI Taxonomy" id="1121301"/>
    <lineage>
        <taxon>Bacteria</taxon>
        <taxon>Bacillati</taxon>
        <taxon>Bacillota</taxon>
        <taxon>Clostridia</taxon>
        <taxon>Peptostreptococcales</taxon>
        <taxon>Caminicellaceae</taxon>
        <taxon>Paramaledivibacter</taxon>
    </lineage>
</organism>
<sequence>MAKGVDFVIKIEDGGLPGTYNILGGQRGATLNRSSETIDITTKSSSGWRENEASIKEWSIEADGLLVESDTAFSDLESAYMNGTKVLVELATAAGNKYSGEALITDFPIEAPYDDTATYSVTLQGTGALTKTTV</sequence>
<dbReference type="InterPro" id="IPR011855">
    <property type="entry name" value="Phgtail_TP901_1"/>
</dbReference>
<keyword evidence="2" id="KW-1185">Reference proteome</keyword>
<evidence type="ECO:0000313" key="1">
    <source>
        <dbReference type="EMBL" id="SHK48969.1"/>
    </source>
</evidence>
<evidence type="ECO:0000313" key="2">
    <source>
        <dbReference type="Proteomes" id="UP000184465"/>
    </source>
</evidence>
<dbReference type="Pfam" id="PF06199">
    <property type="entry name" value="Phage_tail_2"/>
    <property type="match status" value="1"/>
</dbReference>
<proteinExistence type="predicted"/>
<reference evidence="1 2" key="1">
    <citation type="submission" date="2016-11" db="EMBL/GenBank/DDBJ databases">
        <authorList>
            <person name="Jaros S."/>
            <person name="Januszkiewicz K."/>
            <person name="Wedrychowicz H."/>
        </authorList>
    </citation>
    <scope>NUCLEOTIDE SEQUENCE [LARGE SCALE GENOMIC DNA]</scope>
    <source>
        <strain evidence="1 2">DSM 15212</strain>
    </source>
</reference>
<protein>
    <submittedName>
        <fullName evidence="1">Phage major tail protein, TP901-1 family</fullName>
    </submittedName>
</protein>
<dbReference type="NCBIfam" id="NF047353">
    <property type="entry name" value="tube_lmo2291"/>
    <property type="match status" value="1"/>
</dbReference>
<dbReference type="AlphaFoldDB" id="A0A1M6SWC9"/>